<evidence type="ECO:0000256" key="2">
    <source>
        <dbReference type="ARBA" id="ARBA00022737"/>
    </source>
</evidence>
<evidence type="ECO:0000256" key="5">
    <source>
        <dbReference type="SAM" id="MobiDB-lite"/>
    </source>
</evidence>
<dbReference type="Proteomes" id="UP000188320">
    <property type="component" value="Unassembled WGS sequence"/>
</dbReference>
<dbReference type="PANTHER" id="PTHR45831">
    <property type="entry name" value="LD24721P"/>
    <property type="match status" value="1"/>
</dbReference>
<dbReference type="SUPFAM" id="SSF48452">
    <property type="entry name" value="TPR-like"/>
    <property type="match status" value="1"/>
</dbReference>
<evidence type="ECO:0000313" key="7">
    <source>
        <dbReference type="EMBL" id="OMH80630.1"/>
    </source>
</evidence>
<evidence type="ECO:0000256" key="1">
    <source>
        <dbReference type="ARBA" id="ARBA00008175"/>
    </source>
</evidence>
<evidence type="ECO:0000313" key="8">
    <source>
        <dbReference type="EMBL" id="OMH85140.1"/>
    </source>
</evidence>
<dbReference type="EMBL" id="LSSK01000109">
    <property type="protein sequence ID" value="OMH85140.1"/>
    <property type="molecule type" value="Genomic_DNA"/>
</dbReference>
<feature type="region of interest" description="Disordered" evidence="5">
    <location>
        <begin position="80"/>
        <end position="100"/>
    </location>
</feature>
<dbReference type="GO" id="GO:0016020">
    <property type="term" value="C:membrane"/>
    <property type="evidence" value="ECO:0007669"/>
    <property type="project" value="TreeGrafter"/>
</dbReference>
<dbReference type="EMBL" id="LSSK01001126">
    <property type="protein sequence ID" value="OMH80630.1"/>
    <property type="molecule type" value="Genomic_DNA"/>
</dbReference>
<feature type="compositionally biased region" description="Polar residues" evidence="5">
    <location>
        <begin position="297"/>
        <end position="313"/>
    </location>
</feature>
<evidence type="ECO:0000256" key="4">
    <source>
        <dbReference type="PROSITE-ProRule" id="PRU00339"/>
    </source>
</evidence>
<dbReference type="InterPro" id="IPR011990">
    <property type="entry name" value="TPR-like_helical_dom_sf"/>
</dbReference>
<dbReference type="Pfam" id="PF00515">
    <property type="entry name" value="TPR_1"/>
    <property type="match status" value="1"/>
</dbReference>
<comment type="caution">
    <text evidence="8">The sequence shown here is derived from an EMBL/GenBank/DDBJ whole genome shotgun (WGS) entry which is preliminary data.</text>
</comment>
<dbReference type="GO" id="GO:0072380">
    <property type="term" value="C:TRC complex"/>
    <property type="evidence" value="ECO:0007669"/>
    <property type="project" value="TreeGrafter"/>
</dbReference>
<feature type="region of interest" description="Disordered" evidence="5">
    <location>
        <begin position="295"/>
        <end position="324"/>
    </location>
</feature>
<keyword evidence="2" id="KW-0677">Repeat</keyword>
<dbReference type="Gene3D" id="1.20.5.420">
    <property type="entry name" value="Immunoglobulin FC, subunit C"/>
    <property type="match status" value="1"/>
</dbReference>
<dbReference type="PANTHER" id="PTHR45831:SF2">
    <property type="entry name" value="LD24721P"/>
    <property type="match status" value="1"/>
</dbReference>
<dbReference type="Gene3D" id="1.25.40.10">
    <property type="entry name" value="Tetratricopeptide repeat domain"/>
    <property type="match status" value="1"/>
</dbReference>
<dbReference type="InterPro" id="IPR019734">
    <property type="entry name" value="TPR_rpt"/>
</dbReference>
<accession>A0A1R1PVZ0</accession>
<evidence type="ECO:0000259" key="6">
    <source>
        <dbReference type="Pfam" id="PF16546"/>
    </source>
</evidence>
<keyword evidence="3 4" id="KW-0802">TPR repeat</keyword>
<dbReference type="InterPro" id="IPR047150">
    <property type="entry name" value="SGT"/>
</dbReference>
<dbReference type="InterPro" id="IPR032374">
    <property type="entry name" value="SGTA_dimer"/>
</dbReference>
<evidence type="ECO:0000256" key="3">
    <source>
        <dbReference type="ARBA" id="ARBA00022803"/>
    </source>
</evidence>
<dbReference type="Pfam" id="PF16546">
    <property type="entry name" value="SGTA_dimer"/>
    <property type="match status" value="1"/>
</dbReference>
<dbReference type="AlphaFoldDB" id="A0A1R1PVZ0"/>
<reference evidence="9" key="2">
    <citation type="submission" date="2017-01" db="EMBL/GenBank/DDBJ databases">
        <authorList>
            <person name="Wang Y."/>
            <person name="White M."/>
            <person name="Kvist S."/>
            <person name="Moncalvo J.-M."/>
        </authorList>
    </citation>
    <scope>NUCLEOTIDE SEQUENCE [LARGE SCALE GENOMIC DNA]</scope>
    <source>
        <strain evidence="9">COL-18-3</strain>
    </source>
</reference>
<dbReference type="GO" id="GO:0006620">
    <property type="term" value="P:post-translational protein targeting to endoplasmic reticulum membrane"/>
    <property type="evidence" value="ECO:0007669"/>
    <property type="project" value="TreeGrafter"/>
</dbReference>
<dbReference type="PROSITE" id="PS50005">
    <property type="entry name" value="TPR"/>
    <property type="match status" value="2"/>
</dbReference>
<name>A0A1R1PVZ0_ZANCU</name>
<dbReference type="SMART" id="SM00028">
    <property type="entry name" value="TPR"/>
    <property type="match status" value="3"/>
</dbReference>
<reference evidence="8" key="1">
    <citation type="submission" date="2017-01" db="EMBL/GenBank/DDBJ databases">
        <authorList>
            <person name="Mah S.A."/>
            <person name="Swanson W.J."/>
            <person name="Moy G.W."/>
            <person name="Vacquier V.D."/>
        </authorList>
    </citation>
    <scope>NUCLEOTIDE SEQUENCE [LARGE SCALE GENOMIC DNA]</scope>
    <source>
        <strain evidence="8">COL-18-3</strain>
    </source>
</reference>
<organism evidence="8 9">
    <name type="scientific">Zancudomyces culisetae</name>
    <name type="common">Gut fungus</name>
    <name type="synonym">Smittium culisetae</name>
    <dbReference type="NCBI Taxonomy" id="1213189"/>
    <lineage>
        <taxon>Eukaryota</taxon>
        <taxon>Fungi</taxon>
        <taxon>Fungi incertae sedis</taxon>
        <taxon>Zoopagomycota</taxon>
        <taxon>Kickxellomycotina</taxon>
        <taxon>Harpellomycetes</taxon>
        <taxon>Harpellales</taxon>
        <taxon>Legeriomycetaceae</taxon>
        <taxon>Zancudomyces</taxon>
    </lineage>
</organism>
<feature type="repeat" description="TPR" evidence="4">
    <location>
        <begin position="164"/>
        <end position="197"/>
    </location>
</feature>
<sequence>MDKDTVNSLVCGFIQFMDQVSQDPTIVNQEEVEGLEVAKQCLLSAFRLESEDEGNSIHDFSKTSLLEIYESYLSGGIKSAPRDETPVSNARNPEKAEEHKAIGNKEMAAKNYTEAVENYSKAIGFDKLNAIYYANRSAAYCQLNKMVEAQNDAEMAISIDPNYVKAYSRLGHAHFGQLNYEKALEAYNKAKAMDPSNRLIDGYIRTCEDKLQVSESRSAAGAGSGGMGGMPDLSSLLNNPALASMAKNMMGSGALDELSKNPEMSKLADDYRKTGKLPNFNDLMKDPAIMNLANKMASGSSGRPASNPDSGGSANPFGDIMNNPDLMKMASQFMKNGGKPPGN</sequence>
<dbReference type="OrthoDB" id="2335338at2759"/>
<feature type="repeat" description="TPR" evidence="4">
    <location>
        <begin position="96"/>
        <end position="129"/>
    </location>
</feature>
<protein>
    <submittedName>
        <fullName evidence="8">Small glutamine-rich tetratricopeptide repeat-containing protein 2</fullName>
    </submittedName>
</protein>
<gene>
    <name evidence="8" type="ORF">AX774_g1325</name>
    <name evidence="7" type="ORF">AX774_g5936</name>
</gene>
<keyword evidence="9" id="KW-1185">Reference proteome</keyword>
<feature type="domain" description="SGTA homodimerisation" evidence="6">
    <location>
        <begin position="8"/>
        <end position="70"/>
    </location>
</feature>
<comment type="similarity">
    <text evidence="1">Belongs to the SGT family.</text>
</comment>
<dbReference type="GO" id="GO:0060090">
    <property type="term" value="F:molecular adaptor activity"/>
    <property type="evidence" value="ECO:0007669"/>
    <property type="project" value="TreeGrafter"/>
</dbReference>
<proteinExistence type="inferred from homology"/>
<dbReference type="PROSITE" id="PS50293">
    <property type="entry name" value="TPR_REGION"/>
    <property type="match status" value="1"/>
</dbReference>
<evidence type="ECO:0000313" key="9">
    <source>
        <dbReference type="Proteomes" id="UP000188320"/>
    </source>
</evidence>